<dbReference type="Proteomes" id="UP000186406">
    <property type="component" value="Unassembled WGS sequence"/>
</dbReference>
<dbReference type="Pfam" id="PF00491">
    <property type="entry name" value="Arginase"/>
    <property type="match status" value="1"/>
</dbReference>
<reference evidence="13 14" key="1">
    <citation type="submission" date="2016-12" db="EMBL/GenBank/DDBJ databases">
        <authorList>
            <person name="Song W.-J."/>
            <person name="Kurnit D.M."/>
        </authorList>
    </citation>
    <scope>NUCLEOTIDE SEQUENCE [LARGE SCALE GENOMIC DNA]</scope>
    <source>
        <strain evidence="13 14">DSM 19599</strain>
    </source>
</reference>
<evidence type="ECO:0000256" key="11">
    <source>
        <dbReference type="RuleBase" id="RU003684"/>
    </source>
</evidence>
<comment type="similarity">
    <text evidence="10 11">Belongs to the arginase family.</text>
</comment>
<dbReference type="InterPro" id="IPR023696">
    <property type="entry name" value="Ureohydrolase_dom_sf"/>
</dbReference>
<sequence length="319" mass="33981">MPRDQNTIHRRDRAISLLGLPVERGAGTAGCLMGPAALRTAGLADMLGELGHHVEDLGDLARPAPLAYDLPGLTDRCNHVAEIAAWTGAIHDAAYAMAKRGGLPLFLGGDHSISMGTVSGIARHCADIGRELVVLWIDAHADFNTPATSPSGNLHGMAAAFLCGEPSLRPLIGNRPFVPLPHGNLKLFGQRSIDPEEREALKTCGVSCTDMRMIDERGVFPLISRLLSEIDPRTTHLHVSFDVDFVDPTIVPGTGTSVPGGATYREAHLIMELLSDSGLVGSADIVELNPFLDERGRSARLAAELVSSLFGRTILERAA</sequence>
<dbReference type="FunFam" id="3.40.800.10:FF:000012">
    <property type="entry name" value="Arginase"/>
    <property type="match status" value="1"/>
</dbReference>
<keyword evidence="6 11" id="KW-0378">Hydrolase</keyword>
<dbReference type="GO" id="GO:0005737">
    <property type="term" value="C:cytoplasm"/>
    <property type="evidence" value="ECO:0007669"/>
    <property type="project" value="TreeGrafter"/>
</dbReference>
<comment type="cofactor">
    <cofactor evidence="12">
        <name>Mn(2+)</name>
        <dbReference type="ChEBI" id="CHEBI:29035"/>
    </cofactor>
    <text evidence="12">Binds 2 manganese ions per subunit.</text>
</comment>
<evidence type="ECO:0000313" key="13">
    <source>
        <dbReference type="EMBL" id="SHO66915.1"/>
    </source>
</evidence>
<dbReference type="InterPro" id="IPR014033">
    <property type="entry name" value="Arginase"/>
</dbReference>
<dbReference type="PROSITE" id="PS51409">
    <property type="entry name" value="ARGINASE_2"/>
    <property type="match status" value="1"/>
</dbReference>
<keyword evidence="5 12" id="KW-0479">Metal-binding</keyword>
<dbReference type="RefSeq" id="WP_073631236.1">
    <property type="nucleotide sequence ID" value="NZ_FRXO01000009.1"/>
</dbReference>
<organism evidence="13 14">
    <name type="scientific">Pseudoxanthobacter soli DSM 19599</name>
    <dbReference type="NCBI Taxonomy" id="1123029"/>
    <lineage>
        <taxon>Bacteria</taxon>
        <taxon>Pseudomonadati</taxon>
        <taxon>Pseudomonadota</taxon>
        <taxon>Alphaproteobacteria</taxon>
        <taxon>Hyphomicrobiales</taxon>
        <taxon>Segnochrobactraceae</taxon>
        <taxon>Pseudoxanthobacter</taxon>
    </lineage>
</organism>
<dbReference type="SUPFAM" id="SSF52768">
    <property type="entry name" value="Arginase/deacetylase"/>
    <property type="match status" value="1"/>
</dbReference>
<dbReference type="PANTHER" id="PTHR43782">
    <property type="entry name" value="ARGINASE"/>
    <property type="match status" value="1"/>
</dbReference>
<dbReference type="EC" id="3.5.3.1" evidence="2 9"/>
<dbReference type="OrthoDB" id="9788689at2"/>
<evidence type="ECO:0000256" key="4">
    <source>
        <dbReference type="ARBA" id="ARBA00022503"/>
    </source>
</evidence>
<gene>
    <name evidence="13" type="ORF">SAMN02745172_03577</name>
</gene>
<dbReference type="PANTHER" id="PTHR43782:SF3">
    <property type="entry name" value="ARGINASE"/>
    <property type="match status" value="1"/>
</dbReference>
<evidence type="ECO:0000256" key="3">
    <source>
        <dbReference type="ARBA" id="ARBA00018123"/>
    </source>
</evidence>
<evidence type="ECO:0000256" key="8">
    <source>
        <dbReference type="ARBA" id="ARBA00047391"/>
    </source>
</evidence>
<dbReference type="GO" id="GO:0006525">
    <property type="term" value="P:arginine metabolic process"/>
    <property type="evidence" value="ECO:0007669"/>
    <property type="project" value="UniProtKB-KW"/>
</dbReference>
<evidence type="ECO:0000256" key="1">
    <source>
        <dbReference type="ARBA" id="ARBA00005098"/>
    </source>
</evidence>
<evidence type="ECO:0000256" key="9">
    <source>
        <dbReference type="NCBIfam" id="TIGR01229"/>
    </source>
</evidence>
<evidence type="ECO:0000313" key="14">
    <source>
        <dbReference type="Proteomes" id="UP000186406"/>
    </source>
</evidence>
<evidence type="ECO:0000256" key="10">
    <source>
        <dbReference type="PROSITE-ProRule" id="PRU00742"/>
    </source>
</evidence>
<name>A0A1M7ZPU2_9HYPH</name>
<comment type="catalytic activity">
    <reaction evidence="8 12">
        <text>L-arginine + H2O = urea + L-ornithine</text>
        <dbReference type="Rhea" id="RHEA:20569"/>
        <dbReference type="ChEBI" id="CHEBI:15377"/>
        <dbReference type="ChEBI" id="CHEBI:16199"/>
        <dbReference type="ChEBI" id="CHEBI:32682"/>
        <dbReference type="ChEBI" id="CHEBI:46911"/>
        <dbReference type="EC" id="3.5.3.1"/>
    </reaction>
</comment>
<dbReference type="InterPro" id="IPR006035">
    <property type="entry name" value="Ureohydrolase"/>
</dbReference>
<accession>A0A1M7ZPU2</accession>
<dbReference type="EMBL" id="FRXO01000009">
    <property type="protein sequence ID" value="SHO66915.1"/>
    <property type="molecule type" value="Genomic_DNA"/>
</dbReference>
<dbReference type="InterPro" id="IPR020855">
    <property type="entry name" value="Ureohydrolase_Mn_BS"/>
</dbReference>
<dbReference type="PRINTS" id="PR00116">
    <property type="entry name" value="ARGINASE"/>
</dbReference>
<evidence type="ECO:0000256" key="2">
    <source>
        <dbReference type="ARBA" id="ARBA00012168"/>
    </source>
</evidence>
<keyword evidence="4 12" id="KW-0056">Arginine metabolism</keyword>
<proteinExistence type="inferred from homology"/>
<evidence type="ECO:0000256" key="5">
    <source>
        <dbReference type="ARBA" id="ARBA00022723"/>
    </source>
</evidence>
<evidence type="ECO:0000256" key="12">
    <source>
        <dbReference type="RuleBase" id="RU361159"/>
    </source>
</evidence>
<evidence type="ECO:0000256" key="7">
    <source>
        <dbReference type="ARBA" id="ARBA00023211"/>
    </source>
</evidence>
<protein>
    <recommendedName>
        <fullName evidence="3 9">Arginase</fullName>
        <ecNumber evidence="2 9">3.5.3.1</ecNumber>
    </recommendedName>
</protein>
<evidence type="ECO:0000256" key="6">
    <source>
        <dbReference type="ARBA" id="ARBA00022801"/>
    </source>
</evidence>
<comment type="pathway">
    <text evidence="1">Nitrogen metabolism; urea cycle; L-ornithine and urea from L-arginine: step 1/1.</text>
</comment>
<dbReference type="GO" id="GO:0000050">
    <property type="term" value="P:urea cycle"/>
    <property type="evidence" value="ECO:0007669"/>
    <property type="project" value="UniProtKB-UniPathway"/>
</dbReference>
<keyword evidence="7 12" id="KW-0464">Manganese</keyword>
<dbReference type="PROSITE" id="PS01053">
    <property type="entry name" value="ARGINASE_1"/>
    <property type="match status" value="1"/>
</dbReference>
<dbReference type="NCBIfam" id="TIGR01229">
    <property type="entry name" value="rocF_arginase"/>
    <property type="match status" value="1"/>
</dbReference>
<dbReference type="GO" id="GO:0030145">
    <property type="term" value="F:manganese ion binding"/>
    <property type="evidence" value="ECO:0007669"/>
    <property type="project" value="TreeGrafter"/>
</dbReference>
<dbReference type="GO" id="GO:0004053">
    <property type="term" value="F:arginase activity"/>
    <property type="evidence" value="ECO:0007669"/>
    <property type="project" value="UniProtKB-UniRule"/>
</dbReference>
<dbReference type="Gene3D" id="3.40.800.10">
    <property type="entry name" value="Ureohydrolase domain"/>
    <property type="match status" value="1"/>
</dbReference>
<keyword evidence="14" id="KW-1185">Reference proteome</keyword>
<dbReference type="UniPathway" id="UPA00158">
    <property type="reaction ID" value="UER00270"/>
</dbReference>
<dbReference type="CDD" id="cd09989">
    <property type="entry name" value="Arginase"/>
    <property type="match status" value="1"/>
</dbReference>
<dbReference type="AlphaFoldDB" id="A0A1M7ZPU2"/>
<dbReference type="STRING" id="1123029.SAMN02745172_03577"/>